<evidence type="ECO:0000313" key="2">
    <source>
        <dbReference type="Proteomes" id="UP001299596"/>
    </source>
</evidence>
<dbReference type="RefSeq" id="WP_329780441.1">
    <property type="nucleotide sequence ID" value="NZ_JAYJJR010000016.1"/>
</dbReference>
<reference evidence="1 2" key="1">
    <citation type="submission" date="2023-12" db="EMBL/GenBank/DDBJ databases">
        <title>Description of new species of Mycobacterium terrae complex isolated from sewage at the Sao Paulo Zoological Park Foundation in Brazil.</title>
        <authorList>
            <person name="Romagnoli C.L."/>
            <person name="Conceicao E.C."/>
            <person name="Machado E."/>
            <person name="Barreto L.B.P.F."/>
            <person name="Sharma A."/>
            <person name="Silva N.M."/>
            <person name="Marques L.E."/>
            <person name="Juliana M.A."/>
            <person name="Lourenco M.C.S."/>
            <person name="Digiampietri L.A."/>
            <person name="Suffys P.N."/>
            <person name="Viana-Niero C."/>
        </authorList>
    </citation>
    <scope>NUCLEOTIDE SEQUENCE [LARGE SCALE GENOMIC DNA]</scope>
    <source>
        <strain evidence="1 2">MYC098</strain>
    </source>
</reference>
<organism evidence="1 2">
    <name type="scientific">[Mycobacterium] crassicus</name>
    <dbReference type="NCBI Taxonomy" id="2872309"/>
    <lineage>
        <taxon>Bacteria</taxon>
        <taxon>Bacillati</taxon>
        <taxon>Actinomycetota</taxon>
        <taxon>Actinomycetes</taxon>
        <taxon>Mycobacteriales</taxon>
        <taxon>Mycobacteriaceae</taxon>
        <taxon>Mycolicibacter</taxon>
    </lineage>
</organism>
<proteinExistence type="predicted"/>
<dbReference type="EMBL" id="JAYJJR010000016">
    <property type="protein sequence ID" value="MEB3023443.1"/>
    <property type="molecule type" value="Genomic_DNA"/>
</dbReference>
<accession>A0ABU5XMN0</accession>
<dbReference type="Proteomes" id="UP001299596">
    <property type="component" value="Unassembled WGS sequence"/>
</dbReference>
<keyword evidence="2" id="KW-1185">Reference proteome</keyword>
<gene>
    <name evidence="1" type="ORF">K6T79_20680</name>
</gene>
<evidence type="ECO:0000313" key="1">
    <source>
        <dbReference type="EMBL" id="MEB3023443.1"/>
    </source>
</evidence>
<comment type="caution">
    <text evidence="1">The sequence shown here is derived from an EMBL/GenBank/DDBJ whole genome shotgun (WGS) entry which is preliminary data.</text>
</comment>
<name>A0ABU5XMN0_9MYCO</name>
<sequence length="117" mass="12497">MAQTEWWIYVQRLIGSDSAQDAARRAGFDKSAFTRWKKGANADPEVAVKLARAYGGNVLEALVAGSLITAAEAALREATPPAHEVLQSVSAGALAEEVLRRMGDPSPLMTCDRKGGR</sequence>
<protein>
    <submittedName>
        <fullName evidence="1">Helix-turn-helix transcriptional regulator</fullName>
    </submittedName>
</protein>